<comment type="caution">
    <text evidence="2">The sequence shown here is derived from an EMBL/GenBank/DDBJ whole genome shotgun (WGS) entry which is preliminary data.</text>
</comment>
<feature type="compositionally biased region" description="Basic and acidic residues" evidence="1">
    <location>
        <begin position="40"/>
        <end position="61"/>
    </location>
</feature>
<sequence length="674" mass="76172">VKPHRRHEVDNCKLGPESAGTSGSRLGKSASATGFHMSSKLRDSANEAKPKTPKKSTEHAAPKVIEVYSHLPGTRPRKVTVERRKKWFESLDVASLLLERGITFQFSTWKKGHWLQLEDFDNTEFDIRSPAQWMELGTQTDGTLLPLQAKALRVAADGGGTWEDCTVHGIKDLKDEKGTKHFMVRWSSKDAMEEPVSRLRIIFHGEDPEVFADRIQFAFEALRKTQARIRLNFFVDNMPVDDIQCLDEDQVARVLDLSKNSASLADMPETCLHELVREVNLDFARTMNKISLLHDSQVQKPPGHALDSQDDGVAIPDIPDAKECPGIFDGIDIDDLHEEGENHFEREVPWFSLWPVPEYSFTQTFSSFCFASLYIRNETVTSLCEVSQENLNLMASCIYTNRFHRPMRLEQFKLLEKQAITAQAQKMREAWVVSLQKIILRNFSTVGKGWFSIHETNPDTYRQGKLKKLLAVVRFMMEDSLRYFVLDSVEDYCAGLEGLCPTTVTVEDLRQVSSEFVATPRTAPAIRGGSLELQPPGRPGVPFRFTEETEADLEPGFGLFVMEVKAAEDKNGFVYTAPGEQVVDICGEILDMGVLAMGDISQVEPQIVPQLFKTVVVKKVLNPPEVHSLWVKDRKAQLLEKIQKALPSLGQYLNLFQPYVDLLQLEPADFVQSK</sequence>
<proteinExistence type="predicted"/>
<organism evidence="2 3">
    <name type="scientific">Polarella glacialis</name>
    <name type="common">Dinoflagellate</name>
    <dbReference type="NCBI Taxonomy" id="89957"/>
    <lineage>
        <taxon>Eukaryota</taxon>
        <taxon>Sar</taxon>
        <taxon>Alveolata</taxon>
        <taxon>Dinophyceae</taxon>
        <taxon>Suessiales</taxon>
        <taxon>Suessiaceae</taxon>
        <taxon>Polarella</taxon>
    </lineage>
</organism>
<feature type="non-terminal residue" evidence="2">
    <location>
        <position position="674"/>
    </location>
</feature>
<accession>A0A813IP20</accession>
<evidence type="ECO:0000256" key="1">
    <source>
        <dbReference type="SAM" id="MobiDB-lite"/>
    </source>
</evidence>
<dbReference type="EMBL" id="CAJNNW010011637">
    <property type="protein sequence ID" value="CAE8653368.1"/>
    <property type="molecule type" value="Genomic_DNA"/>
</dbReference>
<dbReference type="AlphaFoldDB" id="A0A813IP20"/>
<evidence type="ECO:0000313" key="2">
    <source>
        <dbReference type="EMBL" id="CAE8653368.1"/>
    </source>
</evidence>
<dbReference type="Proteomes" id="UP000626109">
    <property type="component" value="Unassembled WGS sequence"/>
</dbReference>
<evidence type="ECO:0000313" key="3">
    <source>
        <dbReference type="Proteomes" id="UP000626109"/>
    </source>
</evidence>
<feature type="region of interest" description="Disordered" evidence="1">
    <location>
        <begin position="1"/>
        <end position="61"/>
    </location>
</feature>
<feature type="non-terminal residue" evidence="2">
    <location>
        <position position="1"/>
    </location>
</feature>
<name>A0A813IP20_POLGL</name>
<reference evidence="2" key="1">
    <citation type="submission" date="2021-02" db="EMBL/GenBank/DDBJ databases">
        <authorList>
            <person name="Dougan E. K."/>
            <person name="Rhodes N."/>
            <person name="Thang M."/>
            <person name="Chan C."/>
        </authorList>
    </citation>
    <scope>NUCLEOTIDE SEQUENCE</scope>
</reference>
<protein>
    <submittedName>
        <fullName evidence="2">Uncharacterized protein</fullName>
    </submittedName>
</protein>
<gene>
    <name evidence="2" type="ORF">PGLA2088_LOCUS10350</name>
</gene>